<comment type="caution">
    <text evidence="5">The sequence shown here is derived from an EMBL/GenBank/DDBJ whole genome shotgun (WGS) entry which is preliminary data.</text>
</comment>
<name>A0ABW8Y6S7_9FLAO</name>
<organism evidence="5 6">
    <name type="scientific">Chryseobacterium terrae</name>
    <dbReference type="NCBI Taxonomy" id="3163299"/>
    <lineage>
        <taxon>Bacteria</taxon>
        <taxon>Pseudomonadati</taxon>
        <taxon>Bacteroidota</taxon>
        <taxon>Flavobacteriia</taxon>
        <taxon>Flavobacteriales</taxon>
        <taxon>Weeksellaceae</taxon>
        <taxon>Chryseobacterium group</taxon>
        <taxon>Chryseobacterium</taxon>
    </lineage>
</organism>
<dbReference type="SMART" id="SM00487">
    <property type="entry name" value="DEXDc"/>
    <property type="match status" value="1"/>
</dbReference>
<keyword evidence="2" id="KW-0067">ATP-binding</keyword>
<dbReference type="PANTHER" id="PTHR47962:SF5">
    <property type="entry name" value="ATP-DEPENDENT HELICASE LHR-RELATED"/>
    <property type="match status" value="1"/>
</dbReference>
<sequence>MTAFNLLSEPIRKYIRDQRWESLRKIQEASIPRILGTDNNYVIISKTASGKTEAAFLPILSKVNFKERGVKVLYISPLIALINDQFLRVEKLCEYLDVKVTKWHGEASKAQKDHLIKNPEGIVLITPESLEAMFVNRPQNIHHLFSSLDYIVIDEIHSFLGSERGIHLKSLLNRLQQINSNRFSVVGLSATVSDVNQYAELKDYLGNSENTMILRDTTPKPINALFKYFPGSVEELSLDLLKDLYVRTRDSKILVFPNARGRVEEVAVKLKKISERVGGHQNYFSHHSSVDKEVREYVEFFAKSAKDENFCISCTSTLELGIDIGNVDEVVQIDATHSIASLIQRVGRSGRREGKSSNLYLYSTDRWSLLQSIACWLLYSEQYIEPIQITEKPYDVLVHQILSIVKGSSGLYLNELLTKIAGNSTFNHITEEEVREIIVHLQEIDFLEKLGHEYIIGVEGEIVVNHKDFYSMFHTPTFFKVSSQGVKIGELPLSPQIKEDENIFLSAKIWKIKYVDFEMNKIEVLPARDGKKPIFLSDGADSAHRIREKMLEVLFSNVQYEFLDKDGQLILDDMRTEFAVFSLNNFGSERPLMNSNDNLELFSFAGSKINKSIGFIYDYLGVEYNYFDHQSSFTFKQNTEINSVHSIISFNMSDSQINDVIRKHLELNPKLINVSKWGTYLPLKFQIEILKKIEYDFEGCFNFLRNLKLVENN</sequence>
<dbReference type="InterPro" id="IPR014001">
    <property type="entry name" value="Helicase_ATP-bd"/>
</dbReference>
<dbReference type="Pfam" id="PF00270">
    <property type="entry name" value="DEAD"/>
    <property type="match status" value="1"/>
</dbReference>
<evidence type="ECO:0000259" key="3">
    <source>
        <dbReference type="PROSITE" id="PS51192"/>
    </source>
</evidence>
<proteinExistence type="predicted"/>
<evidence type="ECO:0000313" key="5">
    <source>
        <dbReference type="EMBL" id="MFL9835527.1"/>
    </source>
</evidence>
<dbReference type="GO" id="GO:0004386">
    <property type="term" value="F:helicase activity"/>
    <property type="evidence" value="ECO:0007669"/>
    <property type="project" value="UniProtKB-KW"/>
</dbReference>
<dbReference type="RefSeq" id="WP_408092358.1">
    <property type="nucleotide sequence ID" value="NZ_JBELPY010000014.1"/>
</dbReference>
<dbReference type="InterPro" id="IPR001650">
    <property type="entry name" value="Helicase_C-like"/>
</dbReference>
<feature type="domain" description="Helicase C-terminal" evidence="4">
    <location>
        <begin position="240"/>
        <end position="395"/>
    </location>
</feature>
<keyword evidence="1" id="KW-0547">Nucleotide-binding</keyword>
<dbReference type="PROSITE" id="PS51192">
    <property type="entry name" value="HELICASE_ATP_BIND_1"/>
    <property type="match status" value="1"/>
</dbReference>
<evidence type="ECO:0000313" key="6">
    <source>
        <dbReference type="Proteomes" id="UP001629058"/>
    </source>
</evidence>
<evidence type="ECO:0000256" key="2">
    <source>
        <dbReference type="ARBA" id="ARBA00022840"/>
    </source>
</evidence>
<dbReference type="PANTHER" id="PTHR47962">
    <property type="entry name" value="ATP-DEPENDENT HELICASE LHR-RELATED-RELATED"/>
    <property type="match status" value="1"/>
</dbReference>
<dbReference type="PROSITE" id="PS51194">
    <property type="entry name" value="HELICASE_CTER"/>
    <property type="match status" value="1"/>
</dbReference>
<dbReference type="EMBL" id="JBELPY010000014">
    <property type="protein sequence ID" value="MFL9835527.1"/>
    <property type="molecule type" value="Genomic_DNA"/>
</dbReference>
<protein>
    <submittedName>
        <fullName evidence="5">DEAD/DEAH box helicase</fullName>
    </submittedName>
</protein>
<keyword evidence="6" id="KW-1185">Reference proteome</keyword>
<evidence type="ECO:0000256" key="1">
    <source>
        <dbReference type="ARBA" id="ARBA00022741"/>
    </source>
</evidence>
<dbReference type="InterPro" id="IPR052511">
    <property type="entry name" value="ATP-dep_Helicase"/>
</dbReference>
<keyword evidence="5" id="KW-0378">Hydrolase</keyword>
<dbReference type="Proteomes" id="UP001629058">
    <property type="component" value="Unassembled WGS sequence"/>
</dbReference>
<dbReference type="SUPFAM" id="SSF52540">
    <property type="entry name" value="P-loop containing nucleoside triphosphate hydrolases"/>
    <property type="match status" value="1"/>
</dbReference>
<dbReference type="Pfam" id="PF00271">
    <property type="entry name" value="Helicase_C"/>
    <property type="match status" value="1"/>
</dbReference>
<evidence type="ECO:0000259" key="4">
    <source>
        <dbReference type="PROSITE" id="PS51194"/>
    </source>
</evidence>
<gene>
    <name evidence="5" type="ORF">ABS765_16035</name>
</gene>
<dbReference type="InterPro" id="IPR027417">
    <property type="entry name" value="P-loop_NTPase"/>
</dbReference>
<dbReference type="SMART" id="SM00490">
    <property type="entry name" value="HELICc"/>
    <property type="match status" value="1"/>
</dbReference>
<keyword evidence="5" id="KW-0347">Helicase</keyword>
<dbReference type="Gene3D" id="3.40.50.300">
    <property type="entry name" value="P-loop containing nucleotide triphosphate hydrolases"/>
    <property type="match status" value="2"/>
</dbReference>
<reference evidence="5 6" key="1">
    <citation type="submission" date="2024-06" db="EMBL/GenBank/DDBJ databases">
        <authorList>
            <person name="Kaempfer P."/>
            <person name="Viver T."/>
        </authorList>
    </citation>
    <scope>NUCLEOTIDE SEQUENCE [LARGE SCALE GENOMIC DNA]</scope>
    <source>
        <strain evidence="5 6">ST-37</strain>
    </source>
</reference>
<accession>A0ABW8Y6S7</accession>
<feature type="domain" description="Helicase ATP-binding" evidence="3">
    <location>
        <begin position="32"/>
        <end position="210"/>
    </location>
</feature>
<dbReference type="InterPro" id="IPR011545">
    <property type="entry name" value="DEAD/DEAH_box_helicase_dom"/>
</dbReference>